<keyword evidence="1" id="KW-1133">Transmembrane helix</keyword>
<protein>
    <submittedName>
        <fullName evidence="2">Uncharacterized protein</fullName>
    </submittedName>
</protein>
<proteinExistence type="predicted"/>
<reference evidence="2 3" key="1">
    <citation type="submission" date="2018-09" db="EMBL/GenBank/DDBJ databases">
        <title>Murine metabolic-syndrome-specific gut microbial biobank.</title>
        <authorList>
            <person name="Liu C."/>
        </authorList>
    </citation>
    <scope>NUCLEOTIDE SEQUENCE [LARGE SCALE GENOMIC DNA]</scope>
    <source>
        <strain evidence="2 3">0.1xD8-82</strain>
    </source>
</reference>
<keyword evidence="3" id="KW-1185">Reference proteome</keyword>
<evidence type="ECO:0000313" key="3">
    <source>
        <dbReference type="Proteomes" id="UP000280696"/>
    </source>
</evidence>
<gene>
    <name evidence="2" type="ORF">D7V94_03480</name>
</gene>
<feature type="transmembrane region" description="Helical" evidence="1">
    <location>
        <begin position="6"/>
        <end position="23"/>
    </location>
</feature>
<feature type="transmembrane region" description="Helical" evidence="1">
    <location>
        <begin position="35"/>
        <end position="55"/>
    </location>
</feature>
<dbReference type="Proteomes" id="UP000280696">
    <property type="component" value="Unassembled WGS sequence"/>
</dbReference>
<dbReference type="EMBL" id="RAYQ01000002">
    <property type="protein sequence ID" value="RKI93740.1"/>
    <property type="molecule type" value="Genomic_DNA"/>
</dbReference>
<keyword evidence="1" id="KW-0812">Transmembrane</keyword>
<evidence type="ECO:0000313" key="2">
    <source>
        <dbReference type="EMBL" id="RKI93740.1"/>
    </source>
</evidence>
<accession>A0A3A9AQD1</accession>
<evidence type="ECO:0000256" key="1">
    <source>
        <dbReference type="SAM" id="Phobius"/>
    </source>
</evidence>
<dbReference type="AlphaFoldDB" id="A0A3A9AQD1"/>
<organism evidence="2 3">
    <name type="scientific">Parablautia intestinalis</name>
    <dbReference type="NCBI Taxonomy" id="2320100"/>
    <lineage>
        <taxon>Bacteria</taxon>
        <taxon>Bacillati</taxon>
        <taxon>Bacillota</taxon>
        <taxon>Clostridia</taxon>
        <taxon>Lachnospirales</taxon>
        <taxon>Lachnospiraceae</taxon>
        <taxon>Parablautia</taxon>
    </lineage>
</organism>
<sequence>MNPLISVSILKMLPLIISFKIYYNQKTLGNQMHFSLDLCGFFIIFLFLCFEIQYMQKPNYVNTICGKNIF</sequence>
<comment type="caution">
    <text evidence="2">The sequence shown here is derived from an EMBL/GenBank/DDBJ whole genome shotgun (WGS) entry which is preliminary data.</text>
</comment>
<name>A0A3A9AQD1_9FIRM</name>
<keyword evidence="1" id="KW-0472">Membrane</keyword>